<reference evidence="1" key="1">
    <citation type="submission" date="2021-03" db="EMBL/GenBank/DDBJ databases">
        <authorList>
            <person name="Bekaert M."/>
        </authorList>
    </citation>
    <scope>NUCLEOTIDE SEQUENCE</scope>
</reference>
<proteinExistence type="predicted"/>
<dbReference type="Proteomes" id="UP000683360">
    <property type="component" value="Unassembled WGS sequence"/>
</dbReference>
<dbReference type="AlphaFoldDB" id="A0A8S3T3X7"/>
<gene>
    <name evidence="1" type="ORF">MEDL_36865</name>
</gene>
<organism evidence="1 2">
    <name type="scientific">Mytilus edulis</name>
    <name type="common">Blue mussel</name>
    <dbReference type="NCBI Taxonomy" id="6550"/>
    <lineage>
        <taxon>Eukaryota</taxon>
        <taxon>Metazoa</taxon>
        <taxon>Spiralia</taxon>
        <taxon>Lophotrochozoa</taxon>
        <taxon>Mollusca</taxon>
        <taxon>Bivalvia</taxon>
        <taxon>Autobranchia</taxon>
        <taxon>Pteriomorphia</taxon>
        <taxon>Mytilida</taxon>
        <taxon>Mytiloidea</taxon>
        <taxon>Mytilidae</taxon>
        <taxon>Mytilinae</taxon>
        <taxon>Mytilus</taxon>
    </lineage>
</organism>
<protein>
    <submittedName>
        <fullName evidence="1">Uncharacterized protein</fullName>
    </submittedName>
</protein>
<dbReference type="OrthoDB" id="6133534at2759"/>
<accession>A0A8S3T3X7</accession>
<name>A0A8S3T3X7_MYTED</name>
<sequence length="318" mass="37289">MNKQKLESILNNSYAQGIHCFDSTATLHDYHKQSYNISGLPREMIFRILQKSFKVPRSGYEPLIHFLLHHSRTSFCRGLLALYLSKSCWYEQDVLKDRYLYQFSSENKRKYIKFKYDLSHLLIGVQSDAVSGLLVLASFFYRHNNYVASLTVINYALQKYTDEKIFDELTTSEITYIQKHQLNLMKKEKLYTVLKVLTIHRFELSSRSAIVPHELQLDFTINPNLPFHPLSFAYFLCFLCSYHLHDFKSCRIYLQQLEPSYKSFSLHANCPALSTPIMCGIANQLLGESNRAKQYFQIADMFDHFKMTSAALRLSRNF</sequence>
<evidence type="ECO:0000313" key="2">
    <source>
        <dbReference type="Proteomes" id="UP000683360"/>
    </source>
</evidence>
<dbReference type="EMBL" id="CAJPWZ010001791">
    <property type="protein sequence ID" value="CAG2223685.1"/>
    <property type="molecule type" value="Genomic_DNA"/>
</dbReference>
<evidence type="ECO:0000313" key="1">
    <source>
        <dbReference type="EMBL" id="CAG2223685.1"/>
    </source>
</evidence>
<comment type="caution">
    <text evidence="1">The sequence shown here is derived from an EMBL/GenBank/DDBJ whole genome shotgun (WGS) entry which is preliminary data.</text>
</comment>
<keyword evidence="2" id="KW-1185">Reference proteome</keyword>